<keyword evidence="2" id="KW-1185">Reference proteome</keyword>
<dbReference type="Proteomes" id="UP001596527">
    <property type="component" value="Unassembled WGS sequence"/>
</dbReference>
<dbReference type="EMBL" id="JBHTEF010000001">
    <property type="protein sequence ID" value="MFC7581776.1"/>
    <property type="molecule type" value="Genomic_DNA"/>
</dbReference>
<organism evidence="1 2">
    <name type="scientific">Schaalia naturae</name>
    <dbReference type="NCBI Taxonomy" id="635203"/>
    <lineage>
        <taxon>Bacteria</taxon>
        <taxon>Bacillati</taxon>
        <taxon>Actinomycetota</taxon>
        <taxon>Actinomycetes</taxon>
        <taxon>Actinomycetales</taxon>
        <taxon>Actinomycetaceae</taxon>
        <taxon>Schaalia</taxon>
    </lineage>
</organism>
<dbReference type="RefSeq" id="WP_380975365.1">
    <property type="nucleotide sequence ID" value="NZ_JBHTEF010000001.1"/>
</dbReference>
<accession>A0ABW2SNQ7</accession>
<evidence type="ECO:0000313" key="2">
    <source>
        <dbReference type="Proteomes" id="UP001596527"/>
    </source>
</evidence>
<gene>
    <name evidence="1" type="ORF">ACFQWG_11285</name>
</gene>
<sequence>MPATNRTRDEQRLITINCGKVETFVVIENRSTHEAWWFLNLEHRILKKHDLSPDLRERFSSTDGYRSAGRVAVVAGTSTRSSDCVPVSSATTCPVLKTVSLAASRWPWR</sequence>
<evidence type="ECO:0000313" key="1">
    <source>
        <dbReference type="EMBL" id="MFC7581776.1"/>
    </source>
</evidence>
<comment type="caution">
    <text evidence="1">The sequence shown here is derived from an EMBL/GenBank/DDBJ whole genome shotgun (WGS) entry which is preliminary data.</text>
</comment>
<name>A0ABW2SNQ7_9ACTO</name>
<proteinExistence type="predicted"/>
<reference evidence="2" key="1">
    <citation type="journal article" date="2019" name="Int. J. Syst. Evol. Microbiol.">
        <title>The Global Catalogue of Microorganisms (GCM) 10K type strain sequencing project: providing services to taxonomists for standard genome sequencing and annotation.</title>
        <authorList>
            <consortium name="The Broad Institute Genomics Platform"/>
            <consortium name="The Broad Institute Genome Sequencing Center for Infectious Disease"/>
            <person name="Wu L."/>
            <person name="Ma J."/>
        </authorList>
    </citation>
    <scope>NUCLEOTIDE SEQUENCE [LARGE SCALE GENOMIC DNA]</scope>
    <source>
        <strain evidence="2">CCUG 56698</strain>
    </source>
</reference>
<protein>
    <submittedName>
        <fullName evidence="1">Uncharacterized protein</fullName>
    </submittedName>
</protein>